<keyword evidence="3" id="KW-0342">GTP-binding</keyword>
<evidence type="ECO:0000313" key="5">
    <source>
        <dbReference type="Proteomes" id="UP001215280"/>
    </source>
</evidence>
<evidence type="ECO:0000313" key="4">
    <source>
        <dbReference type="EMBL" id="KAJ7777629.1"/>
    </source>
</evidence>
<protein>
    <submittedName>
        <fullName evidence="4">Small GTPase-binding protein</fullName>
    </submittedName>
</protein>
<dbReference type="InterPro" id="IPR027417">
    <property type="entry name" value="P-loop_NTPase"/>
</dbReference>
<dbReference type="Gene3D" id="3.40.50.300">
    <property type="entry name" value="P-loop containing nucleotide triphosphate hydrolases"/>
    <property type="match status" value="1"/>
</dbReference>
<accession>A0AAD7NWA4</accession>
<proteinExistence type="predicted"/>
<dbReference type="PRINTS" id="PR00449">
    <property type="entry name" value="RASTRNSFRMNG"/>
</dbReference>
<dbReference type="PANTHER" id="PTHR24072">
    <property type="entry name" value="RHO FAMILY GTPASE"/>
    <property type="match status" value="1"/>
</dbReference>
<keyword evidence="2" id="KW-0547">Nucleotide-binding</keyword>
<dbReference type="CDD" id="cd00157">
    <property type="entry name" value="Rho"/>
    <property type="match status" value="1"/>
</dbReference>
<dbReference type="InterPro" id="IPR003578">
    <property type="entry name" value="Small_GTPase_Rho"/>
</dbReference>
<organism evidence="4 5">
    <name type="scientific">Mycena maculata</name>
    <dbReference type="NCBI Taxonomy" id="230809"/>
    <lineage>
        <taxon>Eukaryota</taxon>
        <taxon>Fungi</taxon>
        <taxon>Dikarya</taxon>
        <taxon>Basidiomycota</taxon>
        <taxon>Agaricomycotina</taxon>
        <taxon>Agaricomycetes</taxon>
        <taxon>Agaricomycetidae</taxon>
        <taxon>Agaricales</taxon>
        <taxon>Marasmiineae</taxon>
        <taxon>Mycenaceae</taxon>
        <taxon>Mycena</taxon>
    </lineage>
</organism>
<dbReference type="PROSITE" id="PS51419">
    <property type="entry name" value="RAB"/>
    <property type="match status" value="1"/>
</dbReference>
<comment type="caution">
    <text evidence="4">The sequence shown here is derived from an EMBL/GenBank/DDBJ whole genome shotgun (WGS) entry which is preliminary data.</text>
</comment>
<name>A0AAD7NWA4_9AGAR</name>
<dbReference type="InterPro" id="IPR005225">
    <property type="entry name" value="Small_GTP-bd"/>
</dbReference>
<dbReference type="GO" id="GO:0007264">
    <property type="term" value="P:small GTPase-mediated signal transduction"/>
    <property type="evidence" value="ECO:0007669"/>
    <property type="project" value="InterPro"/>
</dbReference>
<dbReference type="Proteomes" id="UP001215280">
    <property type="component" value="Unassembled WGS sequence"/>
</dbReference>
<gene>
    <name evidence="4" type="ORF">DFH07DRAFT_731333</name>
</gene>
<dbReference type="SMART" id="SM00174">
    <property type="entry name" value="RHO"/>
    <property type="match status" value="1"/>
</dbReference>
<dbReference type="SMART" id="SM00173">
    <property type="entry name" value="RAS"/>
    <property type="match status" value="1"/>
</dbReference>
<dbReference type="SMART" id="SM00175">
    <property type="entry name" value="RAB"/>
    <property type="match status" value="1"/>
</dbReference>
<dbReference type="InterPro" id="IPR001806">
    <property type="entry name" value="Small_GTPase"/>
</dbReference>
<keyword evidence="1" id="KW-0488">Methylation</keyword>
<dbReference type="PROSITE" id="PS51420">
    <property type="entry name" value="RHO"/>
    <property type="match status" value="1"/>
</dbReference>
<reference evidence="4" key="1">
    <citation type="submission" date="2023-03" db="EMBL/GenBank/DDBJ databases">
        <title>Massive genome expansion in bonnet fungi (Mycena s.s.) driven by repeated elements and novel gene families across ecological guilds.</title>
        <authorList>
            <consortium name="Lawrence Berkeley National Laboratory"/>
            <person name="Harder C.B."/>
            <person name="Miyauchi S."/>
            <person name="Viragh M."/>
            <person name="Kuo A."/>
            <person name="Thoen E."/>
            <person name="Andreopoulos B."/>
            <person name="Lu D."/>
            <person name="Skrede I."/>
            <person name="Drula E."/>
            <person name="Henrissat B."/>
            <person name="Morin E."/>
            <person name="Kohler A."/>
            <person name="Barry K."/>
            <person name="LaButti K."/>
            <person name="Morin E."/>
            <person name="Salamov A."/>
            <person name="Lipzen A."/>
            <person name="Mereny Z."/>
            <person name="Hegedus B."/>
            <person name="Baldrian P."/>
            <person name="Stursova M."/>
            <person name="Weitz H."/>
            <person name="Taylor A."/>
            <person name="Grigoriev I.V."/>
            <person name="Nagy L.G."/>
            <person name="Martin F."/>
            <person name="Kauserud H."/>
        </authorList>
    </citation>
    <scope>NUCLEOTIDE SEQUENCE</scope>
    <source>
        <strain evidence="4">CBHHK188m</strain>
    </source>
</reference>
<evidence type="ECO:0000256" key="2">
    <source>
        <dbReference type="ARBA" id="ARBA00022741"/>
    </source>
</evidence>
<dbReference type="NCBIfam" id="TIGR00231">
    <property type="entry name" value="small_GTP"/>
    <property type="match status" value="1"/>
</dbReference>
<evidence type="ECO:0000256" key="1">
    <source>
        <dbReference type="ARBA" id="ARBA00022481"/>
    </source>
</evidence>
<dbReference type="GO" id="GO:0003924">
    <property type="term" value="F:GTPase activity"/>
    <property type="evidence" value="ECO:0007669"/>
    <property type="project" value="InterPro"/>
</dbReference>
<evidence type="ECO:0000256" key="3">
    <source>
        <dbReference type="ARBA" id="ARBA00023134"/>
    </source>
</evidence>
<dbReference type="Pfam" id="PF00071">
    <property type="entry name" value="Ras"/>
    <property type="match status" value="1"/>
</dbReference>
<sequence length="192" mass="21138">MTTLYQKLTIVGDSRCGKTSLLIVFADGNFPELDVPSWFSSCITVDVDGQPAAAMLSLFDTFCAPGVERDRGCPLGYPKTDVFLLCFAVDDHNSLRNVRDKWMPEISHFCLGVPVLLVACKTDLRDALNATEEKPMYASDSKRGPFAIGIRVHYVECSAKLGEGVTEVFHNAAAACLRAERARHHRRLCAVV</sequence>
<dbReference type="SUPFAM" id="SSF52540">
    <property type="entry name" value="P-loop containing nucleoside triphosphate hydrolases"/>
    <property type="match status" value="1"/>
</dbReference>
<dbReference type="GO" id="GO:0005525">
    <property type="term" value="F:GTP binding"/>
    <property type="evidence" value="ECO:0007669"/>
    <property type="project" value="UniProtKB-KW"/>
</dbReference>
<keyword evidence="5" id="KW-1185">Reference proteome</keyword>
<dbReference type="EMBL" id="JARJLG010000010">
    <property type="protein sequence ID" value="KAJ7777629.1"/>
    <property type="molecule type" value="Genomic_DNA"/>
</dbReference>
<dbReference type="AlphaFoldDB" id="A0AAD7NWA4"/>